<evidence type="ECO:0000259" key="16">
    <source>
        <dbReference type="PROSITE" id="PS51614"/>
    </source>
</evidence>
<feature type="binding site" evidence="11">
    <location>
        <position position="875"/>
    </location>
    <ligand>
        <name>S-adenosyl-L-methionine</name>
        <dbReference type="ChEBI" id="CHEBI:59789"/>
    </ligand>
</feature>
<feature type="compositionally biased region" description="Basic and acidic residues" evidence="13">
    <location>
        <begin position="1188"/>
        <end position="1201"/>
    </location>
</feature>
<dbReference type="PROSITE" id="PS50020">
    <property type="entry name" value="WW_DOMAIN_2"/>
    <property type="match status" value="1"/>
</dbReference>
<feature type="compositionally biased region" description="Basic residues" evidence="13">
    <location>
        <begin position="706"/>
        <end position="717"/>
    </location>
</feature>
<dbReference type="Gene3D" id="3.90.176.10">
    <property type="entry name" value="Toxin ADP-ribosyltransferase, Chain A, domain 1"/>
    <property type="match status" value="2"/>
</dbReference>
<evidence type="ECO:0000256" key="12">
    <source>
        <dbReference type="RuleBase" id="RU361228"/>
    </source>
</evidence>
<dbReference type="GO" id="GO:0016556">
    <property type="term" value="P:mRNA modification"/>
    <property type="evidence" value="ECO:0007669"/>
    <property type="project" value="UniProtKB-UniRule"/>
</dbReference>
<dbReference type="PROSITE" id="PS01159">
    <property type="entry name" value="WW_DOMAIN_1"/>
    <property type="match status" value="1"/>
</dbReference>
<comment type="similarity">
    <text evidence="2 12">Belongs to the Arg-specific ADP-ribosyltransferase family.</text>
</comment>
<evidence type="ECO:0000256" key="3">
    <source>
        <dbReference type="ARBA" id="ARBA00022603"/>
    </source>
</evidence>
<dbReference type="GO" id="GO:0004483">
    <property type="term" value="F:methyltransferase cap1 activity"/>
    <property type="evidence" value="ECO:0007669"/>
    <property type="project" value="UniProtKB-UniRule"/>
</dbReference>
<dbReference type="SMART" id="SM00443">
    <property type="entry name" value="G_patch"/>
    <property type="match status" value="1"/>
</dbReference>
<keyword evidence="6 11" id="KW-0949">S-adenosyl-L-methionine</keyword>
<dbReference type="InterPro" id="IPR000467">
    <property type="entry name" value="G_patch_dom"/>
</dbReference>
<evidence type="ECO:0000256" key="6">
    <source>
        <dbReference type="ARBA" id="ARBA00022691"/>
    </source>
</evidence>
<gene>
    <name evidence="17" type="ORF">IZO911_LOCUS32560</name>
</gene>
<dbReference type="Pfam" id="PF00397">
    <property type="entry name" value="WW"/>
    <property type="match status" value="1"/>
</dbReference>
<keyword evidence="5 11" id="KW-0808">Transferase</keyword>
<keyword evidence="12" id="KW-0520">NAD</keyword>
<keyword evidence="12" id="KW-0521">NADP</keyword>
<feature type="domain" description="Adrift-type SAM-dependent 2'-O-MTase" evidence="16">
    <location>
        <begin position="835"/>
        <end position="1059"/>
    </location>
</feature>
<feature type="binding site" evidence="11">
    <location>
        <position position="972"/>
    </location>
    <ligand>
        <name>S-adenosyl-L-methionine</name>
        <dbReference type="ChEBI" id="CHEBI:59789"/>
    </ligand>
</feature>
<feature type="domain" description="G-patch" evidence="15">
    <location>
        <begin position="1262"/>
        <end position="1308"/>
    </location>
</feature>
<proteinExistence type="inferred from homology"/>
<dbReference type="GO" id="GO:0005737">
    <property type="term" value="C:cytoplasm"/>
    <property type="evidence" value="ECO:0007669"/>
    <property type="project" value="TreeGrafter"/>
</dbReference>
<evidence type="ECO:0000256" key="7">
    <source>
        <dbReference type="ARBA" id="ARBA00022695"/>
    </source>
</evidence>
<dbReference type="PROSITE" id="PS51996">
    <property type="entry name" value="TR_MART"/>
    <property type="match status" value="2"/>
</dbReference>
<dbReference type="GO" id="GO:0003676">
    <property type="term" value="F:nucleic acid binding"/>
    <property type="evidence" value="ECO:0007669"/>
    <property type="project" value="UniProtKB-UniRule"/>
</dbReference>
<dbReference type="Pfam" id="PF01728">
    <property type="entry name" value="FtsJ"/>
    <property type="match status" value="2"/>
</dbReference>
<dbReference type="PROSITE" id="PS50174">
    <property type="entry name" value="G_PATCH"/>
    <property type="match status" value="1"/>
</dbReference>
<dbReference type="PANTHER" id="PTHR16121:SF2">
    <property type="entry name" value="CAP-SPECIFIC MRNA (NUCLEOSIDE-2'-O-)-METHYLTRANSFERASE 2"/>
    <property type="match status" value="1"/>
</dbReference>
<dbReference type="GO" id="GO:0106274">
    <property type="term" value="F:NAD+-protein-arginine ADP-ribosyltransferase activity"/>
    <property type="evidence" value="ECO:0007669"/>
    <property type="project" value="UniProtKB-EC"/>
</dbReference>
<feature type="domain" description="WW" evidence="14">
    <location>
        <begin position="1701"/>
        <end position="1734"/>
    </location>
</feature>
<dbReference type="Proteomes" id="UP000663860">
    <property type="component" value="Unassembled WGS sequence"/>
</dbReference>
<evidence type="ECO:0000259" key="14">
    <source>
        <dbReference type="PROSITE" id="PS50020"/>
    </source>
</evidence>
<protein>
    <recommendedName>
        <fullName evidence="12">NAD(P)(+)--arginine ADP-ribosyltransferase</fullName>
        <ecNumber evidence="12">2.4.2.31</ecNumber>
    </recommendedName>
    <alternativeName>
        <fullName evidence="12">Mono(ADP-ribosyl)transferase</fullName>
    </alternativeName>
</protein>
<dbReference type="InterPro" id="IPR029063">
    <property type="entry name" value="SAM-dependent_MTases_sf"/>
</dbReference>
<feature type="binding site" evidence="11">
    <location>
        <position position="901"/>
    </location>
    <ligand>
        <name>S-adenosyl-L-methionine</name>
        <dbReference type="ChEBI" id="CHEBI:59789"/>
    </ligand>
</feature>
<dbReference type="EMBL" id="CAJNOE010000568">
    <property type="protein sequence ID" value="CAF1273524.1"/>
    <property type="molecule type" value="Genomic_DNA"/>
</dbReference>
<dbReference type="SUPFAM" id="SSF56399">
    <property type="entry name" value="ADP-ribosylation"/>
    <property type="match status" value="2"/>
</dbReference>
<comment type="catalytic activity">
    <reaction evidence="8 12">
        <text>L-arginyl-[protein] + NAD(+) = N(omega)-(ADP-D-ribosyl)-L-arginyl-[protein] + nicotinamide + H(+)</text>
        <dbReference type="Rhea" id="RHEA:19149"/>
        <dbReference type="Rhea" id="RHEA-COMP:10532"/>
        <dbReference type="Rhea" id="RHEA-COMP:15087"/>
        <dbReference type="ChEBI" id="CHEBI:15378"/>
        <dbReference type="ChEBI" id="CHEBI:17154"/>
        <dbReference type="ChEBI" id="CHEBI:29965"/>
        <dbReference type="ChEBI" id="CHEBI:57540"/>
        <dbReference type="ChEBI" id="CHEBI:142554"/>
        <dbReference type="EC" id="2.4.2.31"/>
    </reaction>
</comment>
<evidence type="ECO:0000256" key="5">
    <source>
        <dbReference type="ARBA" id="ARBA00022679"/>
    </source>
</evidence>
<dbReference type="InterPro" id="IPR001202">
    <property type="entry name" value="WW_dom"/>
</dbReference>
<dbReference type="GO" id="GO:0016779">
    <property type="term" value="F:nucleotidyltransferase activity"/>
    <property type="evidence" value="ECO:0007669"/>
    <property type="project" value="UniProtKB-KW"/>
</dbReference>
<evidence type="ECO:0000256" key="8">
    <source>
        <dbReference type="ARBA" id="ARBA00047597"/>
    </source>
</evidence>
<dbReference type="Pfam" id="PF01129">
    <property type="entry name" value="ART"/>
    <property type="match status" value="1"/>
</dbReference>
<evidence type="ECO:0000256" key="1">
    <source>
        <dbReference type="ARBA" id="ARBA00002664"/>
    </source>
</evidence>
<comment type="catalytic activity">
    <reaction evidence="9">
        <text>a 5'-end (N(7)-methyl 5'-triphosphoguanosine)-ribonucleoside in mRNA + S-adenosyl-L-methionine = a 5'-end (N(7)-methyl 5'-triphosphoguanosine)-(2'-O-methyl-ribonucleoside) in mRNA + S-adenosyl-L-homocysteine + H(+)</text>
        <dbReference type="Rhea" id="RHEA:67020"/>
        <dbReference type="Rhea" id="RHEA-COMP:17167"/>
        <dbReference type="Rhea" id="RHEA-COMP:17168"/>
        <dbReference type="ChEBI" id="CHEBI:15378"/>
        <dbReference type="ChEBI" id="CHEBI:57856"/>
        <dbReference type="ChEBI" id="CHEBI:59789"/>
        <dbReference type="ChEBI" id="CHEBI:156461"/>
        <dbReference type="ChEBI" id="CHEBI:167609"/>
        <dbReference type="EC" id="2.1.1.57"/>
    </reaction>
</comment>
<dbReference type="Pfam" id="PF01585">
    <property type="entry name" value="G-patch"/>
    <property type="match status" value="1"/>
</dbReference>
<feature type="compositionally biased region" description="Low complexity" evidence="13">
    <location>
        <begin position="1202"/>
        <end position="1216"/>
    </location>
</feature>
<dbReference type="InterPro" id="IPR036020">
    <property type="entry name" value="WW_dom_sf"/>
</dbReference>
<comment type="function">
    <text evidence="1">S-adenosyl-L-methionine-dependent methyltransferase that mediates mRNA cap1 2'-O-ribose methylation to the 5'-cap structure of mRNAs. Methylates the ribose of the first nucleotide of a m(7)GpppG-capped mRNA and small nuclear RNA (snRNA) to produce m(7)GpppRm (cap1). Displays a preference for cap0 transcripts. Cap1 modification is linked to higher levels of translation. May be involved in the interferon response pathway.</text>
</comment>
<sequence length="1734" mass="199985">MNRFGDIDCSFEKLTPVYGFHSAELVTIEEALKLIESQISNLPFYIKTAKKNCHFPSEHGLTRDESASIYIYTMEWGEQTLYRVLNKTLRNENRHLLKVWFPYIKLFDTALNKLPTVKEIVWRGITADIGKNFHENDKITWWSITSCSSKVNVIKGFLESEKNSTMFLIEALNGKKVSGYTVHENEDEIILRIGTELRVKSNALDHPNGSYLVHLIELNDNDNNYTTLALSISQMQLTTITTNQISSGGNADAQHYTRVSDIINEPQKMLMPIRGYERTPIVSLEEAVISLISILPQIQDYVYVAKQRCASVPPDGLTQNESASIILYSMEWEPHDECLYFALNATLRAEDRRKVQPWFSYLKLILTALEKLPSKRCNVFRGVNLDLSNQYTEGKTFVWWGFSSCTTSIEVLENEQFLGKTGQRTLFTIESDSGKDISRHSYFQSEKEVLLLPARQFIVVGCLRPAPGLHMIHLKETKPPITLLQSVTNQSVQVKPTPANSWPTREMSGTEVPVEDTFSFKQQQFLPVPTTGEVTSDRRPSSIIRHRFLILFITGDEMSENTKKIIDSIKTSPNFANPSTTATATTSQPQNSSMKSFHELHVVRTIEEAQEWIATNGERLGKQDILFKVITMWPLKKGKTALDVIRVVRAGTSCAPVLIFTNKSKEIQPALEFPNVTATYQAYELYEFVGINQETQWNPSYHIHTHPHPSSYKRRGNYSRYNNNNNNNSYHNRNWTNSLNDDEYRLINQGKDDLFNKKKTFSPITSLKDHSLLLQENLFIADKWNIEELLQLREKLNNTRNRLNEKDIKVWKETTRKTNMTCRIVWPLREKNHIEMCTDAWIKMAEIFSKYENLIPKDLPDNQPFRSVHVCEAPGAFICATSFYFNKYNENRYPRSARRQWEWTGLSLNPYYEGNDQEAVVNDDRFIIETLDKWYFGKDNSGNILDKENIHGLWEKIRTNPPSSGVHLVTGDGSVNASDDINEQESVVSELHYTEAICAMGALVKGGSLVLKMFDLFECDTICLLYILALHFKELSIFKPASSYAPNAETYVVALGFRGIDRVVLDSLLSFVSAKFPFGKALLSRDLIPQSFLNELIQFAEYFTMKQIQAIERNLELEKIWNRNIQQAIFQLNEDVVKEFRRVCFIEYNYQQRIRIVENVKLNGSEKSLGNSGSIVKGGLRQRSGGTLEDRQKRKRTREEFLSSSSNNNDNANATNEIEEENPNRRLNLGQGKSITIGSKNLTTNISDEMHIGSPNNQLEEKESIAMKLMKKSGFIEGQGLGIHNQGRSTAIEISLRDTRLGLGHHNQLPITSSSFSALDIPKVFDEPLFSDYDKLESRNSYFRLLNENKPTIASGLKSILSSIYIQFDDLELLYKTRQEYFNKIENNEKFKNIRVFLSDQLELLNSGEIYQDKHGFFINYQTAFQLASLDKIFNLTSIKVDNSTRLSFIIENSTLTGFAEYLTWQQQDDLNGFIISNEKYLFPFNSSIHYKHNIDSIPSKVHLFFSDLTILPLNQKINQRYLEKYNKNQMLISCRNALIKLNENGHFVCKLTDTLTRFTTSFIYLLYCSFKSVTIIRPFTLDPSSSHRFLVCQGLKYPVNKSIIQYLEDLLQHNQTENILEIISVKCLIHPEFQQYVHNTVQRLLQREVQALQKRLYFINHSNHQQINSMLKDEDLKKAHECITVPRRSRILCVEPDSGIKLPPSWIKRFSQREDKFYYFNLHTGESRWEPPN</sequence>
<evidence type="ECO:0000256" key="11">
    <source>
        <dbReference type="PROSITE-ProRule" id="PRU00946"/>
    </source>
</evidence>
<feature type="region of interest" description="Disordered" evidence="13">
    <location>
        <begin position="572"/>
        <end position="593"/>
    </location>
</feature>
<evidence type="ECO:0000256" key="2">
    <source>
        <dbReference type="ARBA" id="ARBA00009558"/>
    </source>
</evidence>
<evidence type="ECO:0000256" key="4">
    <source>
        <dbReference type="ARBA" id="ARBA00022676"/>
    </source>
</evidence>
<dbReference type="InterPro" id="IPR050851">
    <property type="entry name" value="mRNA_Cap_2O-Ribose_MeTrfase"/>
</dbReference>
<dbReference type="InterPro" id="IPR002877">
    <property type="entry name" value="RNA_MeTrfase_FtsJ_dom"/>
</dbReference>
<evidence type="ECO:0000256" key="10">
    <source>
        <dbReference type="ARBA" id="ARBA00049477"/>
    </source>
</evidence>
<comment type="caution">
    <text evidence="17">The sequence shown here is derived from an EMBL/GenBank/DDBJ whole genome shotgun (WGS) entry which is preliminary data.</text>
</comment>
<evidence type="ECO:0000313" key="17">
    <source>
        <dbReference type="EMBL" id="CAF1273524.1"/>
    </source>
</evidence>
<evidence type="ECO:0000313" key="18">
    <source>
        <dbReference type="Proteomes" id="UP000663860"/>
    </source>
</evidence>
<keyword evidence="4 12" id="KW-0328">Glycosyltransferase</keyword>
<feature type="compositionally biased region" description="Low complexity" evidence="13">
    <location>
        <begin position="718"/>
        <end position="734"/>
    </location>
</feature>
<dbReference type="SUPFAM" id="SSF51045">
    <property type="entry name" value="WW domain"/>
    <property type="match status" value="1"/>
</dbReference>
<dbReference type="InterPro" id="IPR025807">
    <property type="entry name" value="Adrift-typ_MeTrfase"/>
</dbReference>
<keyword evidence="3 11" id="KW-0489">Methyltransferase</keyword>
<reference evidence="17" key="1">
    <citation type="submission" date="2021-02" db="EMBL/GenBank/DDBJ databases">
        <authorList>
            <person name="Nowell W R."/>
        </authorList>
    </citation>
    <scope>NUCLEOTIDE SEQUENCE</scope>
</reference>
<dbReference type="InterPro" id="IPR000768">
    <property type="entry name" value="ART"/>
</dbReference>
<dbReference type="SUPFAM" id="SSF53335">
    <property type="entry name" value="S-adenosyl-L-methionine-dependent methyltransferases"/>
    <property type="match status" value="1"/>
</dbReference>
<dbReference type="CDD" id="cd00201">
    <property type="entry name" value="WW"/>
    <property type="match status" value="1"/>
</dbReference>
<dbReference type="GO" id="GO:0032259">
    <property type="term" value="P:methylation"/>
    <property type="evidence" value="ECO:0007669"/>
    <property type="project" value="UniProtKB-KW"/>
</dbReference>
<feature type="active site" description="Proton acceptor" evidence="11">
    <location>
        <position position="1012"/>
    </location>
</feature>
<feature type="region of interest" description="Disordered" evidence="13">
    <location>
        <begin position="706"/>
        <end position="734"/>
    </location>
</feature>
<dbReference type="GO" id="GO:0006370">
    <property type="term" value="P:7-methylguanosine mRNA capping"/>
    <property type="evidence" value="ECO:0007669"/>
    <property type="project" value="UniProtKB-UniRule"/>
</dbReference>
<dbReference type="GO" id="GO:0005634">
    <property type="term" value="C:nucleus"/>
    <property type="evidence" value="ECO:0007669"/>
    <property type="project" value="UniProtKB-SubCell"/>
</dbReference>
<evidence type="ECO:0000256" key="9">
    <source>
        <dbReference type="ARBA" id="ARBA00049042"/>
    </source>
</evidence>
<evidence type="ECO:0000259" key="15">
    <source>
        <dbReference type="PROSITE" id="PS50174"/>
    </source>
</evidence>
<dbReference type="GO" id="GO:0120550">
    <property type="term" value="F:methyltransferase cap2 activity"/>
    <property type="evidence" value="ECO:0007669"/>
    <property type="project" value="UniProtKB-EC"/>
</dbReference>
<feature type="compositionally biased region" description="Low complexity" evidence="13">
    <location>
        <begin position="577"/>
        <end position="593"/>
    </location>
</feature>
<feature type="region of interest" description="Disordered" evidence="13">
    <location>
        <begin position="1173"/>
        <end position="1233"/>
    </location>
</feature>
<name>A0A815BSG9_9BILA</name>
<dbReference type="PROSITE" id="PS51614">
    <property type="entry name" value="SAM_MT_ADRIFT"/>
    <property type="match status" value="1"/>
</dbReference>
<dbReference type="Gene3D" id="2.20.70.10">
    <property type="match status" value="1"/>
</dbReference>
<comment type="catalytic activity">
    <reaction evidence="10">
        <text>a 5'-end (N(7)-methyl 5'-triphosphoguanosine)-(2'-O-methyl-ribonucleoside)-(ribonucleotide) in mRNA + S-adenosyl-L-methionine = a 5'-end (N(7)-methyl 5'-triphosphoguanosine)-(2'-O-methyl-ribonucleoside)-(2'-O-methyl-ribonucleotide) in mRNA + S-adenosyl-L-homocysteine + H(+)</text>
        <dbReference type="Rhea" id="RHEA:67024"/>
        <dbReference type="Rhea" id="RHEA-COMP:17169"/>
        <dbReference type="Rhea" id="RHEA-COMP:17170"/>
        <dbReference type="ChEBI" id="CHEBI:15378"/>
        <dbReference type="ChEBI" id="CHEBI:57856"/>
        <dbReference type="ChEBI" id="CHEBI:59789"/>
        <dbReference type="ChEBI" id="CHEBI:167612"/>
        <dbReference type="ChEBI" id="CHEBI:167614"/>
        <dbReference type="EC" id="2.1.1.296"/>
    </reaction>
</comment>
<dbReference type="PANTHER" id="PTHR16121">
    <property type="entry name" value="CAP-SPECIFIC MRNA (NUCLEOSIDE-2'-O-)-METHYLTRANSFERASE 1-RELATED"/>
    <property type="match status" value="1"/>
</dbReference>
<accession>A0A815BSG9</accession>
<organism evidence="17 18">
    <name type="scientific">Adineta steineri</name>
    <dbReference type="NCBI Taxonomy" id="433720"/>
    <lineage>
        <taxon>Eukaryota</taxon>
        <taxon>Metazoa</taxon>
        <taxon>Spiralia</taxon>
        <taxon>Gnathifera</taxon>
        <taxon>Rotifera</taxon>
        <taxon>Eurotatoria</taxon>
        <taxon>Bdelloidea</taxon>
        <taxon>Adinetida</taxon>
        <taxon>Adinetidae</taxon>
        <taxon>Adineta</taxon>
    </lineage>
</organism>
<dbReference type="EC" id="2.4.2.31" evidence="12"/>
<evidence type="ECO:0000256" key="13">
    <source>
        <dbReference type="SAM" id="MobiDB-lite"/>
    </source>
</evidence>
<dbReference type="Gene3D" id="3.40.50.12760">
    <property type="match status" value="2"/>
</dbReference>
<keyword evidence="7" id="KW-0548">Nucleotidyltransferase</keyword>